<organism evidence="8 9">
    <name type="scientific">Palleronia caenipelagi</name>
    <dbReference type="NCBI Taxonomy" id="2489174"/>
    <lineage>
        <taxon>Bacteria</taxon>
        <taxon>Pseudomonadati</taxon>
        <taxon>Pseudomonadota</taxon>
        <taxon>Alphaproteobacteria</taxon>
        <taxon>Rhodobacterales</taxon>
        <taxon>Roseobacteraceae</taxon>
        <taxon>Palleronia</taxon>
    </lineage>
</organism>
<dbReference type="RefSeq" id="WP_142834277.1">
    <property type="nucleotide sequence ID" value="NZ_VFSV01000010.1"/>
</dbReference>
<comment type="function">
    <text evidence="6">Ligates lysine onto the cytidine present at position 34 of the AUA codon-specific tRNA(Ile) that contains the anticodon CAU, in an ATP-dependent manner. Cytidine is converted to lysidine, thus changing the amino acid specificity of the tRNA from methionine to isoleucine.</text>
</comment>
<comment type="similarity">
    <text evidence="6">Belongs to the tRNA(Ile)-lysidine synthase family.</text>
</comment>
<dbReference type="EC" id="6.3.4.19" evidence="6"/>
<dbReference type="Pfam" id="PF01171">
    <property type="entry name" value="ATP_bind_3"/>
    <property type="match status" value="1"/>
</dbReference>
<comment type="domain">
    <text evidence="6">The N-terminal region contains the highly conserved SGGXDS motif, predicted to be a P-loop motif involved in ATP binding.</text>
</comment>
<keyword evidence="3 6" id="KW-0547">Nucleotide-binding</keyword>
<dbReference type="PANTHER" id="PTHR43033">
    <property type="entry name" value="TRNA(ILE)-LYSIDINE SYNTHASE-RELATED"/>
    <property type="match status" value="1"/>
</dbReference>
<evidence type="ECO:0000259" key="7">
    <source>
        <dbReference type="Pfam" id="PF01171"/>
    </source>
</evidence>
<evidence type="ECO:0000256" key="4">
    <source>
        <dbReference type="ARBA" id="ARBA00022840"/>
    </source>
</evidence>
<comment type="subcellular location">
    <subcellularLocation>
        <location evidence="6">Cytoplasm</location>
    </subcellularLocation>
</comment>
<dbReference type="SUPFAM" id="SSF52402">
    <property type="entry name" value="Adenine nucleotide alpha hydrolases-like"/>
    <property type="match status" value="1"/>
</dbReference>
<sequence length="408" mass="44292">MTTDLADRFAAALDPATKSLAVAVSGGGDSMACLDLADDWAKRRGVHLRAVTVDHGLRPEAADEAVHVTRVCAARGIPHAVLHWHWDRRGNLQASARQGRYALIGDWAQDCGIDTVVLGHTTDDIAESFLLRLRRAPGVDGLAAMPSRFERHGVRWVRPLLRASRAELRRHLTARGLGWVEDPSNDDPRYDRARARALRTALEPLGVTTSGLARAATALRDGAEALDWAVSRIAEDHVTVVGGDLLLERLDDLPAELARRLTLRALRVVGGAPPPRQAALTAIHSGLVQAGQHTLAGCLIRQDGAALRIAREPAVVSGLRMDTTEPWDRHWRLQGPHAPQFQIAALGDAVALCPDWRQTGFPRDSLRASPAIWRNEELIAAPLAGLSNGWSAEWTGWRDESAPSGYGN</sequence>
<evidence type="ECO:0000256" key="1">
    <source>
        <dbReference type="ARBA" id="ARBA00022598"/>
    </source>
</evidence>
<keyword evidence="2 6" id="KW-0819">tRNA processing</keyword>
<dbReference type="InterPro" id="IPR011063">
    <property type="entry name" value="TilS/TtcA_N"/>
</dbReference>
<name>A0A547Q5P8_9RHOB</name>
<dbReference type="GO" id="GO:0005524">
    <property type="term" value="F:ATP binding"/>
    <property type="evidence" value="ECO:0007669"/>
    <property type="project" value="UniProtKB-UniRule"/>
</dbReference>
<dbReference type="Gene3D" id="3.40.50.620">
    <property type="entry name" value="HUPs"/>
    <property type="match status" value="1"/>
</dbReference>
<evidence type="ECO:0000256" key="2">
    <source>
        <dbReference type="ARBA" id="ARBA00022694"/>
    </source>
</evidence>
<evidence type="ECO:0000256" key="3">
    <source>
        <dbReference type="ARBA" id="ARBA00022741"/>
    </source>
</evidence>
<dbReference type="InterPro" id="IPR012094">
    <property type="entry name" value="tRNA_Ile_lys_synt"/>
</dbReference>
<keyword evidence="1 6" id="KW-0436">Ligase</keyword>
<comment type="catalytic activity">
    <reaction evidence="5 6">
        <text>cytidine(34) in tRNA(Ile2) + L-lysine + ATP = lysidine(34) in tRNA(Ile2) + AMP + diphosphate + H(+)</text>
        <dbReference type="Rhea" id="RHEA:43744"/>
        <dbReference type="Rhea" id="RHEA-COMP:10625"/>
        <dbReference type="Rhea" id="RHEA-COMP:10670"/>
        <dbReference type="ChEBI" id="CHEBI:15378"/>
        <dbReference type="ChEBI" id="CHEBI:30616"/>
        <dbReference type="ChEBI" id="CHEBI:32551"/>
        <dbReference type="ChEBI" id="CHEBI:33019"/>
        <dbReference type="ChEBI" id="CHEBI:82748"/>
        <dbReference type="ChEBI" id="CHEBI:83665"/>
        <dbReference type="ChEBI" id="CHEBI:456215"/>
        <dbReference type="EC" id="6.3.4.19"/>
    </reaction>
</comment>
<feature type="binding site" evidence="6">
    <location>
        <begin position="25"/>
        <end position="30"/>
    </location>
    <ligand>
        <name>ATP</name>
        <dbReference type="ChEBI" id="CHEBI:30616"/>
    </ligand>
</feature>
<dbReference type="OrthoDB" id="9807403at2"/>
<dbReference type="CDD" id="cd01992">
    <property type="entry name" value="TilS_N"/>
    <property type="match status" value="1"/>
</dbReference>
<dbReference type="GO" id="GO:0006400">
    <property type="term" value="P:tRNA modification"/>
    <property type="evidence" value="ECO:0007669"/>
    <property type="project" value="UniProtKB-UniRule"/>
</dbReference>
<comment type="caution">
    <text evidence="8">The sequence shown here is derived from an EMBL/GenBank/DDBJ whole genome shotgun (WGS) entry which is preliminary data.</text>
</comment>
<dbReference type="InterPro" id="IPR014729">
    <property type="entry name" value="Rossmann-like_a/b/a_fold"/>
</dbReference>
<dbReference type="InterPro" id="IPR012795">
    <property type="entry name" value="tRNA_Ile_lys_synt_N"/>
</dbReference>
<dbReference type="HAMAP" id="MF_01161">
    <property type="entry name" value="tRNA_Ile_lys_synt"/>
    <property type="match status" value="1"/>
</dbReference>
<accession>A0A547Q5P8</accession>
<keyword evidence="9" id="KW-1185">Reference proteome</keyword>
<keyword evidence="6" id="KW-0963">Cytoplasm</keyword>
<keyword evidence="4 6" id="KW-0067">ATP-binding</keyword>
<dbReference type="GO" id="GO:0032267">
    <property type="term" value="F:tRNA(Ile)-lysidine synthase activity"/>
    <property type="evidence" value="ECO:0007669"/>
    <property type="project" value="UniProtKB-EC"/>
</dbReference>
<evidence type="ECO:0000313" key="9">
    <source>
        <dbReference type="Proteomes" id="UP000318590"/>
    </source>
</evidence>
<feature type="domain" description="tRNA(Ile)-lysidine/2-thiocytidine synthase N-terminal" evidence="7">
    <location>
        <begin position="20"/>
        <end position="196"/>
    </location>
</feature>
<dbReference type="PANTHER" id="PTHR43033:SF1">
    <property type="entry name" value="TRNA(ILE)-LYSIDINE SYNTHASE-RELATED"/>
    <property type="match status" value="1"/>
</dbReference>
<reference evidence="8 9" key="1">
    <citation type="submission" date="2019-06" db="EMBL/GenBank/DDBJ databases">
        <title>Paenimaribius caenipelagi gen. nov., sp. nov., isolated from a tidal flat.</title>
        <authorList>
            <person name="Yoon J.-H."/>
        </authorList>
    </citation>
    <scope>NUCLEOTIDE SEQUENCE [LARGE SCALE GENOMIC DNA]</scope>
    <source>
        <strain evidence="8 9">JBTF-M29</strain>
    </source>
</reference>
<dbReference type="EMBL" id="VFSV01000010">
    <property type="protein sequence ID" value="TRD21667.1"/>
    <property type="molecule type" value="Genomic_DNA"/>
</dbReference>
<protein>
    <recommendedName>
        <fullName evidence="6">tRNA(Ile)-lysidine synthase</fullName>
        <ecNumber evidence="6">6.3.4.19</ecNumber>
    </recommendedName>
    <alternativeName>
        <fullName evidence="6">tRNA(Ile)-2-lysyl-cytidine synthase</fullName>
    </alternativeName>
    <alternativeName>
        <fullName evidence="6">tRNA(Ile)-lysidine synthetase</fullName>
    </alternativeName>
</protein>
<gene>
    <name evidence="6 8" type="primary">tilS</name>
    <name evidence="8" type="ORF">FEV53_07960</name>
</gene>
<evidence type="ECO:0000256" key="5">
    <source>
        <dbReference type="ARBA" id="ARBA00048539"/>
    </source>
</evidence>
<dbReference type="AlphaFoldDB" id="A0A547Q5P8"/>
<dbReference type="GO" id="GO:0005737">
    <property type="term" value="C:cytoplasm"/>
    <property type="evidence" value="ECO:0007669"/>
    <property type="project" value="UniProtKB-SubCell"/>
</dbReference>
<evidence type="ECO:0000313" key="8">
    <source>
        <dbReference type="EMBL" id="TRD21667.1"/>
    </source>
</evidence>
<evidence type="ECO:0000256" key="6">
    <source>
        <dbReference type="HAMAP-Rule" id="MF_01161"/>
    </source>
</evidence>
<dbReference type="Proteomes" id="UP000318590">
    <property type="component" value="Unassembled WGS sequence"/>
</dbReference>
<dbReference type="NCBIfam" id="TIGR02432">
    <property type="entry name" value="lysidine_TilS_N"/>
    <property type="match status" value="1"/>
</dbReference>
<proteinExistence type="inferred from homology"/>